<evidence type="ECO:0000313" key="1">
    <source>
        <dbReference type="EMBL" id="KAJ8001185.1"/>
    </source>
</evidence>
<sequence>MAFKDSTPKEDFLTLIPMKEKTRGEDVYNDFKNYPSVPDPAPVGGVWEGIPQMNSPSCIPVAEDYTSMLRTTWKKPSQKPQFNAGCRRLANARYPKETGLGDMPPVEQEIASWTTLGPAYASANPRCPKECAKTDRLISRSFNSTARAARTGNALAILLTALGKTLQSSDQGLGKHKGRSNLSGLDRRVAILLVFKGRAFVPKDKILPLIPRGDSNPVGEPNREVHEGVQDVMVDLHRSQGLTVDCSSQLSRASWERVNRPVGFIPIFKGQNDGCQGATIGACIEGGAALAPLQLRGIKILPYLDDWLICAPFQEQVIRNTEEVLAHIQSLGFTVNWKKSSLQPQHQVKFLGLYFNSITMEACLTPQRIDSLEKALGHFQKGKLVTAHRVQKLVGRMAAASMEIPLGLLRTRPIQRWFNSFRLHPKKDRRTRLLVTKAGMRALLHWRDKDFLRRGTPLGNLPQRRSVITTDASLTGKSTRRDEITTLSPGGNEPADMDVATTVLTESNPHPRCDKQGSRHFVQNRASPRGVAVAHGGPPEDQGGSLHSSASCSTLAGNTMVPGPSSAGSGSSVATSVTGRSPIPNTRADLASKPDGTTIVGMASAESVPQQLDETVRETLDNARAPSTRANYSIRFLQAQLDQGKAASTIRGYASAISASHQGWPAIRPTSLGRSVPEGSWSLMSKSHFAGT</sequence>
<accession>A0ACC2GCC0</accession>
<dbReference type="Proteomes" id="UP001157502">
    <property type="component" value="Chromosome 15"/>
</dbReference>
<evidence type="ECO:0000313" key="2">
    <source>
        <dbReference type="Proteomes" id="UP001157502"/>
    </source>
</evidence>
<name>A0ACC2GCC0_DALPE</name>
<gene>
    <name evidence="1" type="ORF">DPEC_G00188670</name>
</gene>
<keyword evidence="2" id="KW-1185">Reference proteome</keyword>
<organism evidence="1 2">
    <name type="scientific">Dallia pectoralis</name>
    <name type="common">Alaska blackfish</name>
    <dbReference type="NCBI Taxonomy" id="75939"/>
    <lineage>
        <taxon>Eukaryota</taxon>
        <taxon>Metazoa</taxon>
        <taxon>Chordata</taxon>
        <taxon>Craniata</taxon>
        <taxon>Vertebrata</taxon>
        <taxon>Euteleostomi</taxon>
        <taxon>Actinopterygii</taxon>
        <taxon>Neopterygii</taxon>
        <taxon>Teleostei</taxon>
        <taxon>Protacanthopterygii</taxon>
        <taxon>Esociformes</taxon>
        <taxon>Umbridae</taxon>
        <taxon>Dallia</taxon>
    </lineage>
</organism>
<dbReference type="EMBL" id="CM055742">
    <property type="protein sequence ID" value="KAJ8001185.1"/>
    <property type="molecule type" value="Genomic_DNA"/>
</dbReference>
<reference evidence="1" key="1">
    <citation type="submission" date="2021-05" db="EMBL/GenBank/DDBJ databases">
        <authorList>
            <person name="Pan Q."/>
            <person name="Jouanno E."/>
            <person name="Zahm M."/>
            <person name="Klopp C."/>
            <person name="Cabau C."/>
            <person name="Louis A."/>
            <person name="Berthelot C."/>
            <person name="Parey E."/>
            <person name="Roest Crollius H."/>
            <person name="Montfort J."/>
            <person name="Robinson-Rechavi M."/>
            <person name="Bouchez O."/>
            <person name="Lampietro C."/>
            <person name="Lopez Roques C."/>
            <person name="Donnadieu C."/>
            <person name="Postlethwait J."/>
            <person name="Bobe J."/>
            <person name="Dillon D."/>
            <person name="Chandos A."/>
            <person name="von Hippel F."/>
            <person name="Guiguen Y."/>
        </authorList>
    </citation>
    <scope>NUCLEOTIDE SEQUENCE</scope>
    <source>
        <strain evidence="1">YG-Jan2019</strain>
    </source>
</reference>
<protein>
    <submittedName>
        <fullName evidence="1">Uncharacterized protein</fullName>
    </submittedName>
</protein>
<comment type="caution">
    <text evidence="1">The sequence shown here is derived from an EMBL/GenBank/DDBJ whole genome shotgun (WGS) entry which is preliminary data.</text>
</comment>
<proteinExistence type="predicted"/>